<evidence type="ECO:0000313" key="4">
    <source>
        <dbReference type="EMBL" id="GMM52108.1"/>
    </source>
</evidence>
<name>A0AAV5RMX0_STABA</name>
<feature type="compositionally biased region" description="Polar residues" evidence="2">
    <location>
        <begin position="637"/>
        <end position="652"/>
    </location>
</feature>
<feature type="region of interest" description="Disordered" evidence="2">
    <location>
        <begin position="102"/>
        <end position="136"/>
    </location>
</feature>
<feature type="coiled-coil region" evidence="1">
    <location>
        <begin position="274"/>
        <end position="308"/>
    </location>
</feature>
<evidence type="ECO:0000259" key="3">
    <source>
        <dbReference type="Pfam" id="PF15456"/>
    </source>
</evidence>
<evidence type="ECO:0000256" key="1">
    <source>
        <dbReference type="SAM" id="Coils"/>
    </source>
</evidence>
<dbReference type="Proteomes" id="UP001362899">
    <property type="component" value="Unassembled WGS sequence"/>
</dbReference>
<dbReference type="InterPro" id="IPR029191">
    <property type="entry name" value="Uds1"/>
</dbReference>
<feature type="compositionally biased region" description="Polar residues" evidence="2">
    <location>
        <begin position="667"/>
        <end position="676"/>
    </location>
</feature>
<feature type="compositionally biased region" description="Polar residues" evidence="2">
    <location>
        <begin position="692"/>
        <end position="714"/>
    </location>
</feature>
<dbReference type="AlphaFoldDB" id="A0AAV5RMX0"/>
<feature type="compositionally biased region" description="Polar residues" evidence="2">
    <location>
        <begin position="540"/>
        <end position="595"/>
    </location>
</feature>
<sequence length="751" mass="84258">MSVTTNVYNGFETVDDPLEYMNAPAMIMVPEKQLTNQPEPELPPILAAAIDSTKEYEVLSADDLQKLYTELNSLNNRFNEAEKRLEVQLKLRDAAQNISRLNDVEANNQSNKSPRRLSRLLGQDNHKTEKRKSRAEEEVAYSSEKIDNLRAQIADLTSRKFNAQKKVLEHHSAVMARALAGRPVPNHKRELSDVTTNSLKPIKQRQSWIIPTSVDISTISKMSGSSTARPSMTTLSFQDDTETDTLVSRIIQSVPEVSIDYTGDNKMEFILNAFDAVTRDLSDAKMRIEAYQDQIANNEEHIKYLNDNIEHTKSADPDATGKSLIENAELQQLRNEISAEHAIVNSLQVRLKTQRTELMQTTKALEDVMGLAVKYESERSYFEHLIQRNEDHISKLEAENTTLIQQKLSTSQNTGLLCQEFRQIIGDLVLRHQQEIRDLHAVVGKQDFTFPANHIKTADDVIAQNPEIMKNFSIDSSGNINPMHHHTKSNSLGPELQHSRSNSMANSLANSIVNSSHSHSNSMANSMHSRSNSYVPQGRLSRTNSTMTSHQPSPSHHSLTFTNASHNNLRNSVSHPNATNNYAQESYHSRSQMGSAASHYISEYNEGNDLPSDIQSNDNSFSYTGTPQYDSFEDQNDSSYTKQHGNNPSKDLNAQIRKEEEEEGQYKNDNQQTTTLKDSDKSLPTPGMPAPLQSQYTGESDTSKASSFYPDQSSANVSQVSFANTSIGVPELPNIEELDMRQNNSDIDDLL</sequence>
<accession>A0AAV5RMX0</accession>
<feature type="compositionally biased region" description="Polar residues" evidence="2">
    <location>
        <begin position="102"/>
        <end position="112"/>
    </location>
</feature>
<protein>
    <recommendedName>
        <fullName evidence="3">Up-regulated during septation protein 1 domain-containing protein</fullName>
    </recommendedName>
</protein>
<dbReference type="Pfam" id="PF15456">
    <property type="entry name" value="Uds1"/>
    <property type="match status" value="1"/>
</dbReference>
<organism evidence="4 5">
    <name type="scientific">Starmerella bacillaris</name>
    <name type="common">Yeast</name>
    <name type="synonym">Candida zemplinina</name>
    <dbReference type="NCBI Taxonomy" id="1247836"/>
    <lineage>
        <taxon>Eukaryota</taxon>
        <taxon>Fungi</taxon>
        <taxon>Dikarya</taxon>
        <taxon>Ascomycota</taxon>
        <taxon>Saccharomycotina</taxon>
        <taxon>Dipodascomycetes</taxon>
        <taxon>Dipodascales</taxon>
        <taxon>Trichomonascaceae</taxon>
        <taxon>Starmerella</taxon>
    </lineage>
</organism>
<feature type="coiled-coil region" evidence="1">
    <location>
        <begin position="64"/>
        <end position="91"/>
    </location>
</feature>
<feature type="compositionally biased region" description="Polar residues" evidence="2">
    <location>
        <begin position="613"/>
        <end position="629"/>
    </location>
</feature>
<feature type="region of interest" description="Disordered" evidence="2">
    <location>
        <begin position="474"/>
        <end position="714"/>
    </location>
</feature>
<gene>
    <name evidence="4" type="ORF">DASB73_030710</name>
</gene>
<feature type="compositionally biased region" description="Low complexity" evidence="2">
    <location>
        <begin position="510"/>
        <end position="533"/>
    </location>
</feature>
<dbReference type="EMBL" id="BTGC01000008">
    <property type="protein sequence ID" value="GMM52108.1"/>
    <property type="molecule type" value="Genomic_DNA"/>
</dbReference>
<evidence type="ECO:0000313" key="5">
    <source>
        <dbReference type="Proteomes" id="UP001362899"/>
    </source>
</evidence>
<feature type="domain" description="Up-regulated during septation protein 1" evidence="3">
    <location>
        <begin position="48"/>
        <end position="176"/>
    </location>
</feature>
<feature type="compositionally biased region" description="Polar residues" evidence="2">
    <location>
        <begin position="499"/>
        <end position="509"/>
    </location>
</feature>
<reference evidence="4 5" key="1">
    <citation type="journal article" date="2023" name="Elife">
        <title>Identification of key yeast species and microbe-microbe interactions impacting larval growth of Drosophila in the wild.</title>
        <authorList>
            <person name="Mure A."/>
            <person name="Sugiura Y."/>
            <person name="Maeda R."/>
            <person name="Honda K."/>
            <person name="Sakurai N."/>
            <person name="Takahashi Y."/>
            <person name="Watada M."/>
            <person name="Katoh T."/>
            <person name="Gotoh A."/>
            <person name="Gotoh Y."/>
            <person name="Taniguchi I."/>
            <person name="Nakamura K."/>
            <person name="Hayashi T."/>
            <person name="Katayama T."/>
            <person name="Uemura T."/>
            <person name="Hattori Y."/>
        </authorList>
    </citation>
    <scope>NUCLEOTIDE SEQUENCE [LARGE SCALE GENOMIC DNA]</scope>
    <source>
        <strain evidence="4 5">SB-73</strain>
    </source>
</reference>
<keyword evidence="1" id="KW-0175">Coiled coil</keyword>
<keyword evidence="5" id="KW-1185">Reference proteome</keyword>
<evidence type="ECO:0000256" key="2">
    <source>
        <dbReference type="SAM" id="MobiDB-lite"/>
    </source>
</evidence>
<comment type="caution">
    <text evidence="4">The sequence shown here is derived from an EMBL/GenBank/DDBJ whole genome shotgun (WGS) entry which is preliminary data.</text>
</comment>
<proteinExistence type="predicted"/>